<evidence type="ECO:0000313" key="11">
    <source>
        <dbReference type="Proteomes" id="UP000651050"/>
    </source>
</evidence>
<evidence type="ECO:0000256" key="4">
    <source>
        <dbReference type="ARBA" id="ARBA00022857"/>
    </source>
</evidence>
<proteinExistence type="predicted"/>
<evidence type="ECO:0000313" key="10">
    <source>
        <dbReference type="EMBL" id="MBG9390551.1"/>
    </source>
</evidence>
<accession>A0A931H8H0</accession>
<reference evidence="10" key="1">
    <citation type="submission" date="2020-11" db="EMBL/GenBank/DDBJ databases">
        <title>Bacterial whole genome sequence for Caenimonas sp. DR4.4.</title>
        <authorList>
            <person name="Le V."/>
            <person name="Ko S.-R."/>
            <person name="Ahn C.-Y."/>
            <person name="Oh H.-M."/>
        </authorList>
    </citation>
    <scope>NUCLEOTIDE SEQUENCE</scope>
    <source>
        <strain evidence="10">DR4.4</strain>
    </source>
</reference>
<protein>
    <submittedName>
        <fullName evidence="10">Iron-containing alcohol dehydrogenase</fullName>
    </submittedName>
</protein>
<dbReference type="InterPro" id="IPR032837">
    <property type="entry name" value="G1PDH"/>
</dbReference>
<dbReference type="Pfam" id="PF13685">
    <property type="entry name" value="Fe-ADH_2"/>
    <property type="match status" value="1"/>
</dbReference>
<dbReference type="PANTHER" id="PTHR43616">
    <property type="entry name" value="GLYCEROL DEHYDROGENASE"/>
    <property type="match status" value="1"/>
</dbReference>
<dbReference type="Gene3D" id="3.40.50.1970">
    <property type="match status" value="1"/>
</dbReference>
<keyword evidence="6" id="KW-0520">NAD</keyword>
<keyword evidence="5" id="KW-0560">Oxidoreductase</keyword>
<keyword evidence="7" id="KW-0443">Lipid metabolism</keyword>
<dbReference type="GO" id="GO:0016614">
    <property type="term" value="F:oxidoreductase activity, acting on CH-OH group of donors"/>
    <property type="evidence" value="ECO:0007669"/>
    <property type="project" value="InterPro"/>
</dbReference>
<dbReference type="SUPFAM" id="SSF56796">
    <property type="entry name" value="Dehydroquinate synthase-like"/>
    <property type="match status" value="1"/>
</dbReference>
<dbReference type="EMBL" id="JADWYS010000001">
    <property type="protein sequence ID" value="MBG9390551.1"/>
    <property type="molecule type" value="Genomic_DNA"/>
</dbReference>
<evidence type="ECO:0000256" key="7">
    <source>
        <dbReference type="ARBA" id="ARBA00023098"/>
    </source>
</evidence>
<evidence type="ECO:0000256" key="6">
    <source>
        <dbReference type="ARBA" id="ARBA00023027"/>
    </source>
</evidence>
<comment type="caution">
    <text evidence="10">The sequence shown here is derived from an EMBL/GenBank/DDBJ whole genome shotgun (WGS) entry which is preliminary data.</text>
</comment>
<keyword evidence="2" id="KW-0444">Lipid biosynthesis</keyword>
<organism evidence="10 11">
    <name type="scientific">Caenimonas aquaedulcis</name>
    <dbReference type="NCBI Taxonomy" id="2793270"/>
    <lineage>
        <taxon>Bacteria</taxon>
        <taxon>Pseudomonadati</taxon>
        <taxon>Pseudomonadota</taxon>
        <taxon>Betaproteobacteria</taxon>
        <taxon>Burkholderiales</taxon>
        <taxon>Comamonadaceae</taxon>
        <taxon>Caenimonas</taxon>
    </lineage>
</organism>
<evidence type="ECO:0000256" key="8">
    <source>
        <dbReference type="ARBA" id="ARBA00023209"/>
    </source>
</evidence>
<keyword evidence="9" id="KW-1208">Phospholipid metabolism</keyword>
<dbReference type="Gene3D" id="1.20.1090.10">
    <property type="entry name" value="Dehydroquinate synthase-like - alpha domain"/>
    <property type="match status" value="1"/>
</dbReference>
<dbReference type="PANTHER" id="PTHR43616:SF5">
    <property type="entry name" value="GLYCEROL DEHYDROGENASE 1"/>
    <property type="match status" value="1"/>
</dbReference>
<dbReference type="Proteomes" id="UP000651050">
    <property type="component" value="Unassembled WGS sequence"/>
</dbReference>
<keyword evidence="8" id="KW-0594">Phospholipid biosynthesis</keyword>
<evidence type="ECO:0000256" key="3">
    <source>
        <dbReference type="ARBA" id="ARBA00022723"/>
    </source>
</evidence>
<sequence length="470" mass="49064">MAQLTPVLQAALRDAAVTRDVVIERGAAAALPLVAARRVTGARWMVVADERTWRAAGHAAHTALAGAGALIAPALVLPGQQRLKPRADAAHDIARQLTEADAVPVAVGSGVVNDLVKYAARLTNRPYICMATAASMDGYAASGAALLQDGFKRTLACPPPVAVLADLDVLANAPAQMTGWGYGDLAGKAVAGADWLLADALQVEVINPGPFALVQDHLAGWIADAPRLAARDPDALGGLLTGLLVSGFAMQAHGNSRPASGSDHQFSHLWEMENLQVGGEPAAHGACVGVGCVAMLGLYEWLLARPAAAVQQARAPGAYDDAALSAEIGDAFGAADVASAAREEMKAKRATGDRAKRVARFAEAWPALRATLGARLIGASAMQRHLREIGAAAHPADLGISLQTLAADYRRARLIRRRYTLLDLLEDLGWLDQAVADLFAPDGFWGRQGAARATNEPVPMHPEPIEGDTT</sequence>
<dbReference type="AlphaFoldDB" id="A0A931H8H0"/>
<evidence type="ECO:0000256" key="2">
    <source>
        <dbReference type="ARBA" id="ARBA00022516"/>
    </source>
</evidence>
<evidence type="ECO:0000256" key="5">
    <source>
        <dbReference type="ARBA" id="ARBA00023002"/>
    </source>
</evidence>
<keyword evidence="1" id="KW-0963">Cytoplasm</keyword>
<keyword evidence="11" id="KW-1185">Reference proteome</keyword>
<dbReference type="RefSeq" id="WP_196988285.1">
    <property type="nucleotide sequence ID" value="NZ_JADWYS010000001.1"/>
</dbReference>
<keyword evidence="4" id="KW-0521">NADP</keyword>
<dbReference type="InterPro" id="IPR016205">
    <property type="entry name" value="Glycerol_DH"/>
</dbReference>
<evidence type="ECO:0000256" key="1">
    <source>
        <dbReference type="ARBA" id="ARBA00022490"/>
    </source>
</evidence>
<evidence type="ECO:0000256" key="9">
    <source>
        <dbReference type="ARBA" id="ARBA00023264"/>
    </source>
</evidence>
<keyword evidence="3" id="KW-0479">Metal-binding</keyword>
<dbReference type="GO" id="GO:0008654">
    <property type="term" value="P:phospholipid biosynthetic process"/>
    <property type="evidence" value="ECO:0007669"/>
    <property type="project" value="UniProtKB-KW"/>
</dbReference>
<dbReference type="GO" id="GO:0046872">
    <property type="term" value="F:metal ion binding"/>
    <property type="evidence" value="ECO:0007669"/>
    <property type="project" value="UniProtKB-KW"/>
</dbReference>
<gene>
    <name evidence="10" type="ORF">I5803_21145</name>
</gene>
<name>A0A931H8H0_9BURK</name>